<feature type="compositionally biased region" description="Polar residues" evidence="3">
    <location>
        <begin position="1052"/>
        <end position="1061"/>
    </location>
</feature>
<dbReference type="Pfam" id="PF14893">
    <property type="entry name" value="PNMA"/>
    <property type="match status" value="1"/>
</dbReference>
<feature type="region of interest" description="Disordered" evidence="3">
    <location>
        <begin position="471"/>
        <end position="576"/>
    </location>
</feature>
<dbReference type="GO" id="GO:0003676">
    <property type="term" value="F:nucleic acid binding"/>
    <property type="evidence" value="ECO:0007669"/>
    <property type="project" value="InterPro"/>
</dbReference>
<feature type="compositionally biased region" description="Polar residues" evidence="3">
    <location>
        <begin position="1930"/>
        <end position="1949"/>
    </location>
</feature>
<name>A0A8S3RXJ8_MYTED</name>
<dbReference type="PROSITE" id="PS50158">
    <property type="entry name" value="ZF_CCHC"/>
    <property type="match status" value="1"/>
</dbReference>
<dbReference type="Gene3D" id="2.40.70.10">
    <property type="entry name" value="Acid Proteases"/>
    <property type="match status" value="1"/>
</dbReference>
<feature type="compositionally biased region" description="Basic and acidic residues" evidence="3">
    <location>
        <begin position="815"/>
        <end position="829"/>
    </location>
</feature>
<dbReference type="InterPro" id="IPR048270">
    <property type="entry name" value="PNMA_C"/>
</dbReference>
<dbReference type="GO" id="GO:0004190">
    <property type="term" value="F:aspartic-type endopeptidase activity"/>
    <property type="evidence" value="ECO:0007669"/>
    <property type="project" value="InterPro"/>
</dbReference>
<proteinExistence type="predicted"/>
<reference evidence="6" key="1">
    <citation type="submission" date="2021-03" db="EMBL/GenBank/DDBJ databases">
        <authorList>
            <person name="Bekaert M."/>
        </authorList>
    </citation>
    <scope>NUCLEOTIDE SEQUENCE</scope>
</reference>
<keyword evidence="7" id="KW-1185">Reference proteome</keyword>
<feature type="compositionally biased region" description="Low complexity" evidence="3">
    <location>
        <begin position="1076"/>
        <end position="1088"/>
    </location>
</feature>
<feature type="compositionally biased region" description="Low complexity" evidence="3">
    <location>
        <begin position="1127"/>
        <end position="1136"/>
    </location>
</feature>
<evidence type="ECO:0000313" key="7">
    <source>
        <dbReference type="Proteomes" id="UP000683360"/>
    </source>
</evidence>
<dbReference type="PANTHER" id="PTHR19963:SF30">
    <property type="entry name" value="ENDONUCLEASE_EXONUCLEASE_PHOSPHATASE DOMAIN-CONTAINING PROTEIN"/>
    <property type="match status" value="1"/>
</dbReference>
<gene>
    <name evidence="6" type="ORF">MEDL_25015</name>
</gene>
<dbReference type="GO" id="GO:0006508">
    <property type="term" value="P:proteolysis"/>
    <property type="evidence" value="ECO:0007669"/>
    <property type="project" value="InterPro"/>
</dbReference>
<dbReference type="InterPro" id="IPR018061">
    <property type="entry name" value="Retropepsins"/>
</dbReference>
<sequence>MDTNGPLVGYSGCQSLRTPAAPSSANGQLQARRIRRYSLQRPSNSESITEYRLIFSTMSGFKIKINSSPESVLLHVPGIGTATARRIIVMRNNGITITPEILAQIPYMKNKMSLVSDMIDFSPCEFNDMDNVDVRYQGQPHESQDYETDTHVKSHEGGAANFVSTPFTPGTIRREIAHLQEFNTDTQRWIDQHGSTQAPVQGGEIYQKPYLNQPVFSDSEIAMDTVWNSQVDRTSMRSMPSCIEENEYPTQEMDRCRIFDDNLSCSEESLLPSRTLQPEVIDPAYGPHYVEYEPSDKPDLPSLDRSMSIQHDSTTMIEVQLNQQPRLVGEHCTEHESSTAMKEQHFENTHLNDRFQQSQTREPINQRSRLLENSVNYIQLPQPTVQPVVQLPVEHTVNFNQQPQPVVQLPVERINQRQQAVQLPVEQVINHNQQRQQAVQLPVEHNDNYPRSNTRAIHLLGGHTVTNTQPIQQSIQQSTRHTISNVPHQSHGTSVLTGQLPTQQGFNRSPPTVANQPINHRATGQQPPQPNINRSNPLPALRSTPPVREREPYQQLPPTANRANQPPCPRSTGQLQSTRQQNYTFPVGTAGQQNRVIDNQQHQPPISHPVNIPHINSHVPPTQQFNRTGLYQPNTNQSGFQQPLNNTMGQQGQPPQAIHNQQEVYRQQPVQHLQNVTAPIHQTQQPFGNIPYQQGRPYQPSTAPNLVQGMTQSGYYDTAPHLPVYPQQQLYNNRPHTQFQDQRSMSSITSCSNSDSDSSSSTSGVVYRRSRHKSRSNKTHSRLSISSRHVSPVEEEASEHSSPHRKNSGKKHDKRRSDRHGQSETDGHHSSSNRHRAKPAPMKQDKKFFFSVPKNLKYTGKGNWKAFYTKFTGYAEAAGWTDKQKREQLCWCLEDKASDFYTVLLESNKDIAFSTVVTKMVKRFGFQEPQETSQIQFQTITQKTEESLADWADRVLSLATQSFKDLSEEYMTKQAVMKFCQGCNDPEAGQHACGFKPVSVENAIDIIKWYQHSRKAVQAHIAQGKTHEVKQASAPTPTAQVSDTPSVHGVGSSKSNIDTRVSQMEQQLRQQREEQQQSMQQMQSLLSSMATLTEEMRHSNRSSGTSPSRDYRSDNTSRGRGQGRRGGYNNRAGNRRSQTPDGACFYCHELGHFKRDCPKLNNSPGSKPPTQNKQTERKSVTMKLPEDQATEGPSNGFTVVGTIGTAQLLRVQVKIQDKLVTALIDTGSEVTIMQDKVFDSLKEKPYVIKETLMHGAGREMQMTCRITNPTLFSIQDLLFNHNLYIAPIDCEMLLGHDFLASNNVILNIGQGYMSINDKTVKLVLGGETPSAQPSVSRITIPSSVVVPPNSVMRMNCTVPVQDNDFVIEPNSKTTLLIPRSVCAKGQSPVVCFMNVTDNPVRLQGGIEVAEAHAVTVIESMDDPQELSVGTCSTSKKGNSQKDEAVPLARKRKQKPRLLKRVATAMMMLFETPEKVSTLEQPAVTVESAVTDDCCYPSSLNSIEPIASQSSEECDLPPFSTGMELILLHQRQELMSDSESFRSCSSVGSEEERSGDGDSQPGVGIQPFDLRLLDTATNRRRDRREEPAQDGPVEVTPTVLLEVPAIPEVSVSGGQEVPVRVQGTPEETQDEVPRELVVEAVEQSAPVAAKVSVSGEQEVPVLVDSLQTLVISEETLNTPEETEEPEVQGEVPTTHSREQSASVPASTDPMAFKREIPDAWRGREAQVWTGPISGYRERTWRVSVRDVACPVPGCPVMTRHLREHALGDHVSPMFESNFNREVMSNQGFHQFRGHMVILLARWLTGREDVTSSEFVSWLQERAAIPSGCKIQGVDMPPLRAVCLEMNWQKRSVYSLHPITSPVVILYWRVILGVLRYLSPAHRACVALDEYQGVNGPTYDLLCQANARFCQVAEPVVAQSTTSVSVPETTVQASSSSVDAPPVTQTVQSVPQKEEEERVTPPVEEPAAVATKPDESLVVLVYHNTRKLVAVTSVASAVAQARELFDLEDQEVVLTYLGAELTRSVRMELLPAMAELTVTVK</sequence>
<keyword evidence="2" id="KW-0863">Zinc-finger</keyword>
<keyword evidence="2" id="KW-0862">Zinc</keyword>
<dbReference type="EMBL" id="CAJPWZ010001248">
    <property type="protein sequence ID" value="CAG2210959.1"/>
    <property type="molecule type" value="Genomic_DNA"/>
</dbReference>
<dbReference type="InterPro" id="IPR001995">
    <property type="entry name" value="Peptidase_A2_cat"/>
</dbReference>
<dbReference type="InterPro" id="IPR021109">
    <property type="entry name" value="Peptidase_aspartic_dom_sf"/>
</dbReference>
<feature type="compositionally biased region" description="Polar residues" evidence="3">
    <location>
        <begin position="480"/>
        <end position="536"/>
    </location>
</feature>
<dbReference type="SUPFAM" id="SSF57756">
    <property type="entry name" value="Retrovirus zinc finger-like domains"/>
    <property type="match status" value="1"/>
</dbReference>
<dbReference type="Proteomes" id="UP000683360">
    <property type="component" value="Unassembled WGS sequence"/>
</dbReference>
<dbReference type="InterPro" id="IPR036875">
    <property type="entry name" value="Znf_CCHC_sf"/>
</dbReference>
<dbReference type="Gene3D" id="4.10.60.10">
    <property type="entry name" value="Zinc finger, CCHC-type"/>
    <property type="match status" value="1"/>
</dbReference>
<dbReference type="PROSITE" id="PS50175">
    <property type="entry name" value="ASP_PROT_RETROV"/>
    <property type="match status" value="1"/>
</dbReference>
<keyword evidence="1" id="KW-0378">Hydrolase</keyword>
<protein>
    <recommendedName>
        <fullName evidence="8">CCHC-type domain-containing protein</fullName>
    </recommendedName>
</protein>
<dbReference type="PROSITE" id="PS00141">
    <property type="entry name" value="ASP_PROTEASE"/>
    <property type="match status" value="1"/>
</dbReference>
<feature type="region of interest" description="Disordered" evidence="3">
    <location>
        <begin position="685"/>
        <end position="721"/>
    </location>
</feature>
<dbReference type="PANTHER" id="PTHR19963">
    <property type="entry name" value="CCHC-TYPE DOMAIN-CONTAINING PROTEIN"/>
    <property type="match status" value="1"/>
</dbReference>
<evidence type="ECO:0008006" key="8">
    <source>
        <dbReference type="Google" id="ProtNLM"/>
    </source>
</evidence>
<evidence type="ECO:0000259" key="5">
    <source>
        <dbReference type="PROSITE" id="PS50175"/>
    </source>
</evidence>
<dbReference type="CDD" id="cd00303">
    <property type="entry name" value="retropepsin_like"/>
    <property type="match status" value="1"/>
</dbReference>
<feature type="region of interest" description="Disordered" evidence="3">
    <location>
        <begin position="1536"/>
        <end position="1570"/>
    </location>
</feature>
<dbReference type="SMART" id="SM00343">
    <property type="entry name" value="ZnF_C2HC"/>
    <property type="match status" value="1"/>
</dbReference>
<evidence type="ECO:0000256" key="1">
    <source>
        <dbReference type="ARBA" id="ARBA00022801"/>
    </source>
</evidence>
<dbReference type="SUPFAM" id="SSF47781">
    <property type="entry name" value="RuvA domain 2-like"/>
    <property type="match status" value="1"/>
</dbReference>
<feature type="domain" description="CCHC-type" evidence="4">
    <location>
        <begin position="1144"/>
        <end position="1159"/>
    </location>
</feature>
<evidence type="ECO:0000256" key="2">
    <source>
        <dbReference type="PROSITE-ProRule" id="PRU00047"/>
    </source>
</evidence>
<dbReference type="OrthoDB" id="6180460at2759"/>
<dbReference type="InterPro" id="IPR010994">
    <property type="entry name" value="RuvA_2-like"/>
</dbReference>
<organism evidence="6 7">
    <name type="scientific">Mytilus edulis</name>
    <name type="common">Blue mussel</name>
    <dbReference type="NCBI Taxonomy" id="6550"/>
    <lineage>
        <taxon>Eukaryota</taxon>
        <taxon>Metazoa</taxon>
        <taxon>Spiralia</taxon>
        <taxon>Lophotrochozoa</taxon>
        <taxon>Mollusca</taxon>
        <taxon>Bivalvia</taxon>
        <taxon>Autobranchia</taxon>
        <taxon>Pteriomorphia</taxon>
        <taxon>Mytilida</taxon>
        <taxon>Mytiloidea</taxon>
        <taxon>Mytilidae</taxon>
        <taxon>Mytilinae</taxon>
        <taxon>Mytilus</taxon>
    </lineage>
</organism>
<feature type="compositionally biased region" description="Low complexity" evidence="3">
    <location>
        <begin position="744"/>
        <end position="763"/>
    </location>
</feature>
<dbReference type="SUPFAM" id="SSF50630">
    <property type="entry name" value="Acid proteases"/>
    <property type="match status" value="1"/>
</dbReference>
<dbReference type="Pfam" id="PF00098">
    <property type="entry name" value="zf-CCHC"/>
    <property type="match status" value="1"/>
</dbReference>
<feature type="domain" description="Peptidase A2" evidence="5">
    <location>
        <begin position="1220"/>
        <end position="1257"/>
    </location>
</feature>
<dbReference type="GO" id="GO:0008270">
    <property type="term" value="F:zinc ion binding"/>
    <property type="evidence" value="ECO:0007669"/>
    <property type="project" value="UniProtKB-KW"/>
</dbReference>
<feature type="region of interest" description="Disordered" evidence="3">
    <location>
        <begin position="1156"/>
        <end position="1180"/>
    </location>
</feature>
<evidence type="ECO:0000259" key="4">
    <source>
        <dbReference type="PROSITE" id="PS50158"/>
    </source>
</evidence>
<feature type="compositionally biased region" description="Basic residues" evidence="3">
    <location>
        <begin position="768"/>
        <end position="781"/>
    </location>
</feature>
<comment type="caution">
    <text evidence="6">The sequence shown here is derived from an EMBL/GenBank/DDBJ whole genome shotgun (WGS) entry which is preliminary data.</text>
</comment>
<feature type="region of interest" description="Disordered" evidence="3">
    <location>
        <begin position="1673"/>
        <end position="1705"/>
    </location>
</feature>
<feature type="region of interest" description="Disordered" evidence="3">
    <location>
        <begin position="1928"/>
        <end position="1963"/>
    </location>
</feature>
<accession>A0A8S3RXJ8</accession>
<keyword evidence="2" id="KW-0479">Metal-binding</keyword>
<feature type="compositionally biased region" description="Polar residues" evidence="3">
    <location>
        <begin position="1160"/>
        <end position="1173"/>
    </location>
</feature>
<feature type="compositionally biased region" description="Basic residues" evidence="3">
    <location>
        <begin position="803"/>
        <end position="814"/>
    </location>
</feature>
<feature type="region of interest" description="Disordered" evidence="3">
    <location>
        <begin position="1022"/>
        <end position="1140"/>
    </location>
</feature>
<feature type="region of interest" description="Disordered" evidence="3">
    <location>
        <begin position="737"/>
        <end position="846"/>
    </location>
</feature>
<dbReference type="Pfam" id="PF00077">
    <property type="entry name" value="RVP"/>
    <property type="match status" value="1"/>
</dbReference>
<feature type="compositionally biased region" description="Polar residues" evidence="3">
    <location>
        <begin position="699"/>
        <end position="715"/>
    </location>
</feature>
<dbReference type="InterPro" id="IPR001969">
    <property type="entry name" value="Aspartic_peptidase_AS"/>
</dbReference>
<dbReference type="InterPro" id="IPR001878">
    <property type="entry name" value="Znf_CCHC"/>
</dbReference>
<feature type="compositionally biased region" description="Polar residues" evidence="3">
    <location>
        <begin position="1536"/>
        <end position="1547"/>
    </location>
</feature>
<evidence type="ECO:0000313" key="6">
    <source>
        <dbReference type="EMBL" id="CAG2210959.1"/>
    </source>
</evidence>
<feature type="compositionally biased region" description="Polar residues" evidence="3">
    <location>
        <begin position="1033"/>
        <end position="1045"/>
    </location>
</feature>
<evidence type="ECO:0000256" key="3">
    <source>
        <dbReference type="SAM" id="MobiDB-lite"/>
    </source>
</evidence>